<accession>A0A917K1R8</accession>
<proteinExistence type="predicted"/>
<reference evidence="2" key="1">
    <citation type="journal article" date="2014" name="Int. J. Syst. Evol. Microbiol.">
        <title>Complete genome sequence of Corynebacterium casei LMG S-19264T (=DSM 44701T), isolated from a smear-ripened cheese.</title>
        <authorList>
            <consortium name="US DOE Joint Genome Institute (JGI-PGF)"/>
            <person name="Walter F."/>
            <person name="Albersmeier A."/>
            <person name="Kalinowski J."/>
            <person name="Ruckert C."/>
        </authorList>
    </citation>
    <scope>NUCLEOTIDE SEQUENCE</scope>
    <source>
        <strain evidence="2">JCM 18487</strain>
    </source>
</reference>
<evidence type="ECO:0000313" key="3">
    <source>
        <dbReference type="Proteomes" id="UP000637695"/>
    </source>
</evidence>
<evidence type="ECO:0000313" key="2">
    <source>
        <dbReference type="EMBL" id="GGI95230.1"/>
    </source>
</evidence>
<dbReference type="InterPro" id="IPR018604">
    <property type="entry name" value="YycI-like"/>
</dbReference>
<gene>
    <name evidence="2" type="ORF">GCM10010885_01040</name>
</gene>
<dbReference type="Gene3D" id="2.40.128.690">
    <property type="entry name" value="YycH protein, domain 3-like"/>
    <property type="match status" value="1"/>
</dbReference>
<name>A0A917K1R8_9BACL</name>
<sequence>MNWEQAKTWFIFAFLLLDLVLAWPLYTDRIQTAGYAESYQDQLANTKTLLAEHGLTLAANVPTDHPSLSTLHADFANPPLRELARAAFHSPRIEEFVGGAQGSDGRVMLIGSGSWQVEYDRPIAAKGAAAWLNRVWHGSEYMADTALAQRFAPTYEQAYDDYPMFDVTLTFDVRGGILHGYMQTCVVNITPAGSAKPTVSALDALDSLATMVDNGSGHSAARIVDIQLGYVRKVAVNPDGASQPANYWFPVWRVVTTRQVYYINALTGEVDSPY</sequence>
<feature type="domain" description="Regulatory protein YycH-like" evidence="1">
    <location>
        <begin position="133"/>
        <end position="265"/>
    </location>
</feature>
<dbReference type="Proteomes" id="UP000637695">
    <property type="component" value="Unassembled WGS sequence"/>
</dbReference>
<evidence type="ECO:0000259" key="1">
    <source>
        <dbReference type="Pfam" id="PF09648"/>
    </source>
</evidence>
<dbReference type="RefSeq" id="WP_188880506.1">
    <property type="nucleotide sequence ID" value="NZ_BMOY01000001.1"/>
</dbReference>
<dbReference type="Pfam" id="PF09648">
    <property type="entry name" value="YycI"/>
    <property type="match status" value="1"/>
</dbReference>
<dbReference type="GO" id="GO:0016020">
    <property type="term" value="C:membrane"/>
    <property type="evidence" value="ECO:0007669"/>
    <property type="project" value="InterPro"/>
</dbReference>
<comment type="caution">
    <text evidence="2">The sequence shown here is derived from an EMBL/GenBank/DDBJ whole genome shotgun (WGS) entry which is preliminary data.</text>
</comment>
<keyword evidence="3" id="KW-1185">Reference proteome</keyword>
<dbReference type="AlphaFoldDB" id="A0A917K1R8"/>
<dbReference type="EMBL" id="BMOY01000001">
    <property type="protein sequence ID" value="GGI95230.1"/>
    <property type="molecule type" value="Genomic_DNA"/>
</dbReference>
<organism evidence="2 3">
    <name type="scientific">Alicyclobacillus cellulosilyticus</name>
    <dbReference type="NCBI Taxonomy" id="1003997"/>
    <lineage>
        <taxon>Bacteria</taxon>
        <taxon>Bacillati</taxon>
        <taxon>Bacillota</taxon>
        <taxon>Bacilli</taxon>
        <taxon>Bacillales</taxon>
        <taxon>Alicyclobacillaceae</taxon>
        <taxon>Alicyclobacillus</taxon>
    </lineage>
</organism>
<protein>
    <recommendedName>
        <fullName evidence="1">Regulatory protein YycH-like domain-containing protein</fullName>
    </recommendedName>
</protein>
<reference evidence="2" key="2">
    <citation type="submission" date="2020-09" db="EMBL/GenBank/DDBJ databases">
        <authorList>
            <person name="Sun Q."/>
            <person name="Ohkuma M."/>
        </authorList>
    </citation>
    <scope>NUCLEOTIDE SEQUENCE</scope>
    <source>
        <strain evidence="2">JCM 18487</strain>
    </source>
</reference>